<keyword evidence="2" id="KW-1185">Reference proteome</keyword>
<protein>
    <submittedName>
        <fullName evidence="1">Uncharacterized protein</fullName>
    </submittedName>
</protein>
<evidence type="ECO:0000313" key="2">
    <source>
        <dbReference type="Proteomes" id="UP001226091"/>
    </source>
</evidence>
<gene>
    <name evidence="1" type="ORF">QLQ22_10230</name>
</gene>
<organism evidence="1 2">
    <name type="scientific">Metabacillus hrfriensis</name>
    <dbReference type="NCBI Taxonomy" id="3048891"/>
    <lineage>
        <taxon>Bacteria</taxon>
        <taxon>Bacillati</taxon>
        <taxon>Bacillota</taxon>
        <taxon>Bacilli</taxon>
        <taxon>Bacillales</taxon>
        <taxon>Bacillaceae</taxon>
        <taxon>Metabacillus</taxon>
    </lineage>
</organism>
<evidence type="ECO:0000313" key="1">
    <source>
        <dbReference type="EMBL" id="WHZ59677.1"/>
    </source>
</evidence>
<name>A0ACD4RGR4_9BACI</name>
<accession>A0ACD4RGR4</accession>
<dbReference type="Proteomes" id="UP001226091">
    <property type="component" value="Chromosome"/>
</dbReference>
<dbReference type="EMBL" id="CP126116">
    <property type="protein sequence ID" value="WHZ59677.1"/>
    <property type="molecule type" value="Genomic_DNA"/>
</dbReference>
<reference evidence="2" key="1">
    <citation type="journal article" date="2025" name="Aquaculture">
        <title>Assessment of the bioflocculant production and safety properties of Metabacillus hrfriensis sp. nov. based on phenotypic and whole-genome sequencing analysis.</title>
        <authorList>
            <person name="Zhang R."/>
            <person name="Zhao Z."/>
            <person name="Luo L."/>
            <person name="Wang S."/>
            <person name="Guo K."/>
            <person name="Xu W."/>
        </authorList>
    </citation>
    <scope>NUCLEOTIDE SEQUENCE [LARGE SCALE GENOMIC DNA]</scope>
    <source>
        <strain evidence="2">CT-WN-B3</strain>
    </source>
</reference>
<proteinExistence type="predicted"/>
<sequence>MLLLNIDFIYREPLPELFEFILHLAVAVVVGILYIFTLNFFTISAILIKWLTSFVLILPAILLYLPLTILAVRETPASNDIEAIAWWTLGHILFAAVMAASAQIMHKKTPH</sequence>